<sequence>MTTNGLDARSLLDARAGTVRPSRLTCVACGHALAPGEPMNECPACGGNVFELREDPNGTPIELPKCG</sequence>
<gene>
    <name evidence="1" type="ORF">LPT13_03080</name>
</gene>
<evidence type="ECO:0000313" key="1">
    <source>
        <dbReference type="EMBL" id="MCI2241338.1"/>
    </source>
</evidence>
<comment type="caution">
    <text evidence="1">The sequence shown here is derived from an EMBL/GenBank/DDBJ whole genome shotgun (WGS) entry which is preliminary data.</text>
</comment>
<protein>
    <recommendedName>
        <fullName evidence="3">Hydrogenase maturation nickel metallochaperone HypA</fullName>
    </recommendedName>
</protein>
<dbReference type="RefSeq" id="WP_242163409.1">
    <property type="nucleotide sequence ID" value="NZ_JAJMLW010000001.1"/>
</dbReference>
<proteinExistence type="predicted"/>
<dbReference type="EMBL" id="JAJMLW010000001">
    <property type="protein sequence ID" value="MCI2241338.1"/>
    <property type="molecule type" value="Genomic_DNA"/>
</dbReference>
<organism evidence="1 2">
    <name type="scientific">Adlercreutzia faecimuris</name>
    <dbReference type="NCBI Taxonomy" id="2897341"/>
    <lineage>
        <taxon>Bacteria</taxon>
        <taxon>Bacillati</taxon>
        <taxon>Actinomycetota</taxon>
        <taxon>Coriobacteriia</taxon>
        <taxon>Eggerthellales</taxon>
        <taxon>Eggerthellaceae</taxon>
        <taxon>Adlercreutzia</taxon>
    </lineage>
</organism>
<dbReference type="Proteomes" id="UP001430755">
    <property type="component" value="Unassembled WGS sequence"/>
</dbReference>
<evidence type="ECO:0008006" key="3">
    <source>
        <dbReference type="Google" id="ProtNLM"/>
    </source>
</evidence>
<evidence type="ECO:0000313" key="2">
    <source>
        <dbReference type="Proteomes" id="UP001430755"/>
    </source>
</evidence>
<accession>A0ABS9WEP6</accession>
<name>A0ABS9WEP6_9ACTN</name>
<keyword evidence="2" id="KW-1185">Reference proteome</keyword>
<reference evidence="1" key="1">
    <citation type="submission" date="2021-11" db="EMBL/GenBank/DDBJ databases">
        <title>A Novel Adlercreutzia Species, isolated from a Allomyrina dichotoma larva feces.</title>
        <authorList>
            <person name="Suh M.K."/>
        </authorList>
    </citation>
    <scope>NUCLEOTIDE SEQUENCE</scope>
    <source>
        <strain evidence="1">JBNU-10</strain>
    </source>
</reference>